<evidence type="ECO:0000313" key="2">
    <source>
        <dbReference type="EMBL" id="KAG8095797.1"/>
    </source>
</evidence>
<reference evidence="2" key="2">
    <citation type="submission" date="2021-02" db="EMBL/GenBank/DDBJ databases">
        <authorList>
            <person name="Kimball J.A."/>
            <person name="Haas M.W."/>
            <person name="Macchietto M."/>
            <person name="Kono T."/>
            <person name="Duquette J."/>
            <person name="Shao M."/>
        </authorList>
    </citation>
    <scope>NUCLEOTIDE SEQUENCE</scope>
    <source>
        <tissue evidence="2">Fresh leaf tissue</tissue>
    </source>
</reference>
<name>A0A8J5X0I5_ZIZPA</name>
<sequence>MPNAAVDLFGTNALVEPHAPIGVTATVPMVGFHIRHLRNRCSFHSNQAFLWTLLVYLMVASPQSQPLPTQHALEGPGPGKQAARPPTPTAMRPEHVPHGAPAAECYKMGLAHLE</sequence>
<evidence type="ECO:0000256" key="1">
    <source>
        <dbReference type="SAM" id="MobiDB-lite"/>
    </source>
</evidence>
<feature type="region of interest" description="Disordered" evidence="1">
    <location>
        <begin position="66"/>
        <end position="98"/>
    </location>
</feature>
<dbReference type="Proteomes" id="UP000729402">
    <property type="component" value="Unassembled WGS sequence"/>
</dbReference>
<keyword evidence="3" id="KW-1185">Reference proteome</keyword>
<organism evidence="2 3">
    <name type="scientific">Zizania palustris</name>
    <name type="common">Northern wild rice</name>
    <dbReference type="NCBI Taxonomy" id="103762"/>
    <lineage>
        <taxon>Eukaryota</taxon>
        <taxon>Viridiplantae</taxon>
        <taxon>Streptophyta</taxon>
        <taxon>Embryophyta</taxon>
        <taxon>Tracheophyta</taxon>
        <taxon>Spermatophyta</taxon>
        <taxon>Magnoliopsida</taxon>
        <taxon>Liliopsida</taxon>
        <taxon>Poales</taxon>
        <taxon>Poaceae</taxon>
        <taxon>BOP clade</taxon>
        <taxon>Oryzoideae</taxon>
        <taxon>Oryzeae</taxon>
        <taxon>Zizaniinae</taxon>
        <taxon>Zizania</taxon>
    </lineage>
</organism>
<comment type="caution">
    <text evidence="2">The sequence shown here is derived from an EMBL/GenBank/DDBJ whole genome shotgun (WGS) entry which is preliminary data.</text>
</comment>
<dbReference type="AlphaFoldDB" id="A0A8J5X0I5"/>
<gene>
    <name evidence="2" type="ORF">GUJ93_ZPchr0013g37572</name>
</gene>
<dbReference type="EMBL" id="JAAALK010000079">
    <property type="protein sequence ID" value="KAG8095797.1"/>
    <property type="molecule type" value="Genomic_DNA"/>
</dbReference>
<proteinExistence type="predicted"/>
<protein>
    <submittedName>
        <fullName evidence="2">Uncharacterized protein</fullName>
    </submittedName>
</protein>
<reference evidence="2" key="1">
    <citation type="journal article" date="2021" name="bioRxiv">
        <title>Whole Genome Assembly and Annotation of Northern Wild Rice, Zizania palustris L., Supports a Whole Genome Duplication in the Zizania Genus.</title>
        <authorList>
            <person name="Haas M."/>
            <person name="Kono T."/>
            <person name="Macchietto M."/>
            <person name="Millas R."/>
            <person name="McGilp L."/>
            <person name="Shao M."/>
            <person name="Duquette J."/>
            <person name="Hirsch C.N."/>
            <person name="Kimball J."/>
        </authorList>
    </citation>
    <scope>NUCLEOTIDE SEQUENCE</scope>
    <source>
        <tissue evidence="2">Fresh leaf tissue</tissue>
    </source>
</reference>
<accession>A0A8J5X0I5</accession>
<evidence type="ECO:0000313" key="3">
    <source>
        <dbReference type="Proteomes" id="UP000729402"/>
    </source>
</evidence>